<dbReference type="AlphaFoldDB" id="A0A0D0QDB2"/>
<evidence type="ECO:0000313" key="1">
    <source>
        <dbReference type="EMBL" id="KIQ70307.1"/>
    </source>
</evidence>
<evidence type="ECO:0000313" key="2">
    <source>
        <dbReference type="Proteomes" id="UP000035100"/>
    </source>
</evidence>
<reference evidence="1 2" key="1">
    <citation type="submission" date="2013-01" db="EMBL/GenBank/DDBJ databases">
        <authorList>
            <person name="Fiebig A."/>
            <person name="Goeker M."/>
            <person name="Klenk H.-P.P."/>
        </authorList>
    </citation>
    <scope>NUCLEOTIDE SEQUENCE [LARGE SCALE GENOMIC DNA]</scope>
    <source>
        <strain evidence="1 2">DSM 24838</strain>
    </source>
</reference>
<dbReference type="eggNOG" id="COG1752">
    <property type="taxonomic scope" value="Bacteria"/>
</dbReference>
<dbReference type="Proteomes" id="UP000035100">
    <property type="component" value="Unassembled WGS sequence"/>
</dbReference>
<keyword evidence="2" id="KW-1185">Reference proteome</keyword>
<proteinExistence type="predicted"/>
<dbReference type="STRING" id="1123501.Wenmar_00682"/>
<name>A0A0D0QDB2_9RHOB</name>
<gene>
    <name evidence="1" type="ORF">Wenmar_00682</name>
</gene>
<dbReference type="PATRIC" id="fig|1123501.6.peg.749"/>
<protein>
    <submittedName>
        <fullName evidence="1">Uncharacterized protein</fullName>
    </submittedName>
</protein>
<comment type="caution">
    <text evidence="1">The sequence shown here is derived from an EMBL/GenBank/DDBJ whole genome shotgun (WGS) entry which is preliminary data.</text>
</comment>
<dbReference type="EMBL" id="AONG01000005">
    <property type="protein sequence ID" value="KIQ70307.1"/>
    <property type="molecule type" value="Genomic_DNA"/>
</dbReference>
<dbReference type="RefSeq" id="WP_229665979.1">
    <property type="nucleotide sequence ID" value="NZ_KB902312.1"/>
</dbReference>
<organism evidence="1 2">
    <name type="scientific">Wenxinia marina DSM 24838</name>
    <dbReference type="NCBI Taxonomy" id="1123501"/>
    <lineage>
        <taxon>Bacteria</taxon>
        <taxon>Pseudomonadati</taxon>
        <taxon>Pseudomonadota</taxon>
        <taxon>Alphaproteobacteria</taxon>
        <taxon>Rhodobacterales</taxon>
        <taxon>Roseobacteraceae</taxon>
        <taxon>Wenxinia</taxon>
    </lineage>
</organism>
<sequence length="75" mass="8772">MIDQAPMPDPDEGRTLILLTRHYNGLEEKPGRLYLEPREETPADKIDFTDPRKIRATWEAGEEDGRQFLRENGFQ</sequence>
<accession>A0A0D0QDB2</accession>